<feature type="domain" description="Pyrroline-5-carboxylate reductase catalytic N-terminal" evidence="12">
    <location>
        <begin position="2"/>
        <end position="98"/>
    </location>
</feature>
<dbReference type="GO" id="GO:0004735">
    <property type="term" value="F:pyrroline-5-carboxylate reductase activity"/>
    <property type="evidence" value="ECO:0007669"/>
    <property type="project" value="UniProtKB-UniRule"/>
</dbReference>
<dbReference type="Gene3D" id="1.10.3730.10">
    <property type="entry name" value="ProC C-terminal domain-like"/>
    <property type="match status" value="1"/>
</dbReference>
<name>A0A430AZM9_9ENTE</name>
<dbReference type="SUPFAM" id="SSF51735">
    <property type="entry name" value="NAD(P)-binding Rossmann-fold domains"/>
    <property type="match status" value="1"/>
</dbReference>
<evidence type="ECO:0000256" key="2">
    <source>
        <dbReference type="ARBA" id="ARBA00005525"/>
    </source>
</evidence>
<accession>A0A430AZM9</accession>
<dbReference type="PIRSF" id="PIRSF000193">
    <property type="entry name" value="Pyrrol-5-carb_rd"/>
    <property type="match status" value="1"/>
</dbReference>
<evidence type="ECO:0000256" key="8">
    <source>
        <dbReference type="ARBA" id="ARBA00058118"/>
    </source>
</evidence>
<proteinExistence type="inferred from homology"/>
<evidence type="ECO:0000259" key="13">
    <source>
        <dbReference type="Pfam" id="PF14748"/>
    </source>
</evidence>
<comment type="subcellular location">
    <subcellularLocation>
        <location evidence="1 9">Cytoplasm</location>
    </subcellularLocation>
</comment>
<dbReference type="PANTHER" id="PTHR11645">
    <property type="entry name" value="PYRROLINE-5-CARBOXYLATE REDUCTASE"/>
    <property type="match status" value="1"/>
</dbReference>
<comment type="caution">
    <text evidence="14">The sequence shown here is derived from an EMBL/GenBank/DDBJ whole genome shotgun (WGS) entry which is preliminary data.</text>
</comment>
<dbReference type="NCBIfam" id="TIGR00112">
    <property type="entry name" value="proC"/>
    <property type="match status" value="1"/>
</dbReference>
<evidence type="ECO:0000256" key="4">
    <source>
        <dbReference type="ARBA" id="ARBA00022605"/>
    </source>
</evidence>
<dbReference type="Proteomes" id="UP000287605">
    <property type="component" value="Unassembled WGS sequence"/>
</dbReference>
<comment type="pathway">
    <text evidence="9">Amino-acid biosynthesis; L-proline biosynthesis; L-proline from L-glutamate 5-semialdehyde: step 1/1.</text>
</comment>
<dbReference type="RefSeq" id="WP_126807876.1">
    <property type="nucleotide sequence ID" value="NZ_NGKA01000005.1"/>
</dbReference>
<dbReference type="OrthoDB" id="9805754at2"/>
<dbReference type="FunFam" id="3.40.50.720:FF:000190">
    <property type="entry name" value="Pyrroline-5-carboxylate reductase"/>
    <property type="match status" value="1"/>
</dbReference>
<keyword evidence="5 9" id="KW-0641">Proline biosynthesis</keyword>
<evidence type="ECO:0000256" key="9">
    <source>
        <dbReference type="HAMAP-Rule" id="MF_01925"/>
    </source>
</evidence>
<evidence type="ECO:0000256" key="10">
    <source>
        <dbReference type="NCBIfam" id="TIGR00112"/>
    </source>
</evidence>
<dbReference type="EMBL" id="NGKA01000005">
    <property type="protein sequence ID" value="RSU13547.1"/>
    <property type="molecule type" value="Genomic_DNA"/>
</dbReference>
<evidence type="ECO:0000256" key="7">
    <source>
        <dbReference type="ARBA" id="ARBA00023002"/>
    </source>
</evidence>
<protein>
    <recommendedName>
        <fullName evidence="9 10">Pyrroline-5-carboxylate reductase</fullName>
        <shortName evidence="9">P5C reductase</shortName>
        <shortName evidence="9">P5CR</shortName>
        <ecNumber evidence="9 10">1.5.1.2</ecNumber>
    </recommendedName>
    <alternativeName>
        <fullName evidence="9">PCA reductase</fullName>
    </alternativeName>
</protein>
<reference evidence="14 15" key="1">
    <citation type="submission" date="2017-05" db="EMBL/GenBank/DDBJ databases">
        <title>Vagococcus spp. assemblies.</title>
        <authorList>
            <person name="Gulvik C.A."/>
        </authorList>
    </citation>
    <scope>NUCLEOTIDE SEQUENCE [LARGE SCALE GENOMIC DNA]</scope>
    <source>
        <strain evidence="14 15">CCUG 51432</strain>
    </source>
</reference>
<dbReference type="AlphaFoldDB" id="A0A430AZM9"/>
<dbReference type="SUPFAM" id="SSF48179">
    <property type="entry name" value="6-phosphogluconate dehydrogenase C-terminal domain-like"/>
    <property type="match status" value="1"/>
</dbReference>
<dbReference type="InterPro" id="IPR008927">
    <property type="entry name" value="6-PGluconate_DH-like_C_sf"/>
</dbReference>
<dbReference type="GO" id="GO:0055129">
    <property type="term" value="P:L-proline biosynthetic process"/>
    <property type="evidence" value="ECO:0007669"/>
    <property type="project" value="UniProtKB-UniRule"/>
</dbReference>
<evidence type="ECO:0000256" key="1">
    <source>
        <dbReference type="ARBA" id="ARBA00004496"/>
    </source>
</evidence>
<evidence type="ECO:0000259" key="12">
    <source>
        <dbReference type="Pfam" id="PF03807"/>
    </source>
</evidence>
<keyword evidence="3 9" id="KW-0963">Cytoplasm</keyword>
<gene>
    <name evidence="9" type="primary">proC</name>
    <name evidence="14" type="ORF">CBF29_04655</name>
</gene>
<dbReference type="EC" id="1.5.1.2" evidence="9 10"/>
<dbReference type="InterPro" id="IPR036291">
    <property type="entry name" value="NAD(P)-bd_dom_sf"/>
</dbReference>
<dbReference type="InterPro" id="IPR028939">
    <property type="entry name" value="P5C_Rdtase_cat_N"/>
</dbReference>
<comment type="similarity">
    <text evidence="2 9">Belongs to the pyrroline-5-carboxylate reductase family.</text>
</comment>
<dbReference type="UniPathway" id="UPA00098">
    <property type="reaction ID" value="UER00361"/>
</dbReference>
<sequence>MQIGFIGAGNMSTAIIKGLIDSRFTSPEQVTLTKSTAERSKAQADQLGVAFSSNNTELVQQADIIILGVKPQKLPDVLNEIASEIKDSKKIVVSIAAGFNITKIQSFLGDEAKIVRVMPNMNIAIRRSVSGLSFSDNFSVEEKQLVSELFEQLGVTYELAEKDFVTFTAIAGCSPAFTAMYIDGLTRAAVKNGLPYELAQAITLEAVSGTLELMKDKTLSSWDLINQVSSPGGTTIEGVASLENDGFIPSLFHAVDATIKKDQEMSKE</sequence>
<dbReference type="Pfam" id="PF14748">
    <property type="entry name" value="P5CR_dimer"/>
    <property type="match status" value="1"/>
</dbReference>
<evidence type="ECO:0000256" key="5">
    <source>
        <dbReference type="ARBA" id="ARBA00022650"/>
    </source>
</evidence>
<dbReference type="HAMAP" id="MF_01925">
    <property type="entry name" value="P5C_reductase"/>
    <property type="match status" value="1"/>
</dbReference>
<dbReference type="InterPro" id="IPR000304">
    <property type="entry name" value="Pyrroline-COOH_reductase"/>
</dbReference>
<evidence type="ECO:0000256" key="6">
    <source>
        <dbReference type="ARBA" id="ARBA00022857"/>
    </source>
</evidence>
<dbReference type="GO" id="GO:0005737">
    <property type="term" value="C:cytoplasm"/>
    <property type="evidence" value="ECO:0007669"/>
    <property type="project" value="UniProtKB-SubCell"/>
</dbReference>
<comment type="catalytic activity">
    <reaction evidence="9">
        <text>L-proline + NADP(+) = (S)-1-pyrroline-5-carboxylate + NADPH + 2 H(+)</text>
        <dbReference type="Rhea" id="RHEA:14109"/>
        <dbReference type="ChEBI" id="CHEBI:15378"/>
        <dbReference type="ChEBI" id="CHEBI:17388"/>
        <dbReference type="ChEBI" id="CHEBI:57783"/>
        <dbReference type="ChEBI" id="CHEBI:58349"/>
        <dbReference type="ChEBI" id="CHEBI:60039"/>
        <dbReference type="EC" id="1.5.1.2"/>
    </reaction>
</comment>
<keyword evidence="6 9" id="KW-0521">NADP</keyword>
<feature type="domain" description="Pyrroline-5-carboxylate reductase dimerisation" evidence="13">
    <location>
        <begin position="161"/>
        <end position="265"/>
    </location>
</feature>
<feature type="binding site" evidence="11">
    <location>
        <begin position="6"/>
        <end position="11"/>
    </location>
    <ligand>
        <name>NADP(+)</name>
        <dbReference type="ChEBI" id="CHEBI:58349"/>
    </ligand>
</feature>
<comment type="catalytic activity">
    <reaction evidence="9">
        <text>L-proline + NAD(+) = (S)-1-pyrroline-5-carboxylate + NADH + 2 H(+)</text>
        <dbReference type="Rhea" id="RHEA:14105"/>
        <dbReference type="ChEBI" id="CHEBI:15378"/>
        <dbReference type="ChEBI" id="CHEBI:17388"/>
        <dbReference type="ChEBI" id="CHEBI:57540"/>
        <dbReference type="ChEBI" id="CHEBI:57945"/>
        <dbReference type="ChEBI" id="CHEBI:60039"/>
        <dbReference type="EC" id="1.5.1.2"/>
    </reaction>
</comment>
<dbReference type="FunFam" id="1.10.3730.10:FF:000001">
    <property type="entry name" value="Pyrroline-5-carboxylate reductase"/>
    <property type="match status" value="1"/>
</dbReference>
<keyword evidence="7 9" id="KW-0560">Oxidoreductase</keyword>
<evidence type="ECO:0000313" key="15">
    <source>
        <dbReference type="Proteomes" id="UP000287605"/>
    </source>
</evidence>
<feature type="binding site" evidence="11">
    <location>
        <position position="55"/>
    </location>
    <ligand>
        <name>NADPH</name>
        <dbReference type="ChEBI" id="CHEBI:57783"/>
    </ligand>
</feature>
<keyword evidence="4 9" id="KW-0028">Amino-acid biosynthesis</keyword>
<dbReference type="PANTHER" id="PTHR11645:SF0">
    <property type="entry name" value="PYRROLINE-5-CARBOXYLATE REDUCTASE 3"/>
    <property type="match status" value="1"/>
</dbReference>
<dbReference type="Gene3D" id="3.40.50.720">
    <property type="entry name" value="NAD(P)-binding Rossmann-like Domain"/>
    <property type="match status" value="1"/>
</dbReference>
<comment type="function">
    <text evidence="8 9">Catalyzes the reduction of 1-pyrroline-5-carboxylate (PCA) to L-proline.</text>
</comment>
<dbReference type="InterPro" id="IPR029036">
    <property type="entry name" value="P5CR_dimer"/>
</dbReference>
<organism evidence="14 15">
    <name type="scientific">Vagococcus elongatus</name>
    <dbReference type="NCBI Taxonomy" id="180344"/>
    <lineage>
        <taxon>Bacteria</taxon>
        <taxon>Bacillati</taxon>
        <taxon>Bacillota</taxon>
        <taxon>Bacilli</taxon>
        <taxon>Lactobacillales</taxon>
        <taxon>Enterococcaceae</taxon>
        <taxon>Vagococcus</taxon>
    </lineage>
</organism>
<keyword evidence="15" id="KW-1185">Reference proteome</keyword>
<evidence type="ECO:0000256" key="3">
    <source>
        <dbReference type="ARBA" id="ARBA00022490"/>
    </source>
</evidence>
<evidence type="ECO:0000256" key="11">
    <source>
        <dbReference type="PIRSR" id="PIRSR000193-1"/>
    </source>
</evidence>
<evidence type="ECO:0000313" key="14">
    <source>
        <dbReference type="EMBL" id="RSU13547.1"/>
    </source>
</evidence>
<dbReference type="Pfam" id="PF03807">
    <property type="entry name" value="F420_oxidored"/>
    <property type="match status" value="1"/>
</dbReference>